<evidence type="ECO:0000313" key="9">
    <source>
        <dbReference type="Proteomes" id="UP001497497"/>
    </source>
</evidence>
<accession>A0AAV2IKY6</accession>
<dbReference type="EMBL" id="CAXITT010001074">
    <property type="protein sequence ID" value="CAL1547802.1"/>
    <property type="molecule type" value="Genomic_DNA"/>
</dbReference>
<dbReference type="GO" id="GO:0004656">
    <property type="term" value="F:procollagen-proline 4-dioxygenase activity"/>
    <property type="evidence" value="ECO:0007669"/>
    <property type="project" value="TreeGrafter"/>
</dbReference>
<evidence type="ECO:0000256" key="1">
    <source>
        <dbReference type="ARBA" id="ARBA00001961"/>
    </source>
</evidence>
<dbReference type="PROSITE" id="PS51471">
    <property type="entry name" value="FE2OG_OXY"/>
    <property type="match status" value="1"/>
</dbReference>
<evidence type="ECO:0000256" key="2">
    <source>
        <dbReference type="ARBA" id="ARBA00022723"/>
    </source>
</evidence>
<evidence type="ECO:0000256" key="4">
    <source>
        <dbReference type="ARBA" id="ARBA00022964"/>
    </source>
</evidence>
<evidence type="ECO:0000256" key="6">
    <source>
        <dbReference type="ARBA" id="ARBA00023004"/>
    </source>
</evidence>
<dbReference type="InterPro" id="IPR006620">
    <property type="entry name" value="Pro_4_hyd_alph"/>
</dbReference>
<evidence type="ECO:0000313" key="8">
    <source>
        <dbReference type="EMBL" id="CAL1547802.1"/>
    </source>
</evidence>
<dbReference type="AlphaFoldDB" id="A0AAV2IKY6"/>
<dbReference type="InterPro" id="IPR005123">
    <property type="entry name" value="Oxoglu/Fe-dep_dioxygenase_dom"/>
</dbReference>
<dbReference type="InterPro" id="IPR044862">
    <property type="entry name" value="Pro_4_hyd_alph_FE2OG_OXY"/>
</dbReference>
<keyword evidence="4" id="KW-0223">Dioxygenase</keyword>
<dbReference type="Proteomes" id="UP001497497">
    <property type="component" value="Unassembled WGS sequence"/>
</dbReference>
<feature type="domain" description="Fe2OG dioxygenase" evidence="7">
    <location>
        <begin position="146"/>
        <end position="258"/>
    </location>
</feature>
<sequence>MENLDLEFIPGNEEDADKSGEIKIDGANLVNILALQEDPNFKEHEVSRVSVLDFGDECFLLKNVHTVQECNHFIQEGEKLGFEEMLYSRDDYRSSQRLSFQSSELSMVIWRRLHKHLKPIVIDQDPQNLHIEGVPLLMQGTWIPKGLNNIFRLARYKPGGHFAPHNDGFFVRSATQRSLQTFMVYLNGSFSGGSTNFVDPSQKLYKGPDGKYCAEEKNILCRVQPESGLAIIFNHNRLHEGEKLRNGVKYILRTDIMFENISPQGVTEKQSQAMLLLQDADRLEAAGKCMEAMQLFRKAYKMCPELEQQ</sequence>
<dbReference type="PANTHER" id="PTHR10869:SF236">
    <property type="entry name" value="PROLYL 4-HYDROXYLASE ALPHA SUBUNIT DOMAIN-CONTAINING PROTEIN"/>
    <property type="match status" value="1"/>
</dbReference>
<name>A0AAV2IKY6_LYMST</name>
<keyword evidence="9" id="KW-1185">Reference proteome</keyword>
<evidence type="ECO:0000256" key="3">
    <source>
        <dbReference type="ARBA" id="ARBA00022896"/>
    </source>
</evidence>
<comment type="cofactor">
    <cofactor evidence="1">
        <name>L-ascorbate</name>
        <dbReference type="ChEBI" id="CHEBI:38290"/>
    </cofactor>
</comment>
<dbReference type="PANTHER" id="PTHR10869">
    <property type="entry name" value="PROLYL 4-HYDROXYLASE ALPHA SUBUNIT"/>
    <property type="match status" value="1"/>
</dbReference>
<dbReference type="GO" id="GO:0031418">
    <property type="term" value="F:L-ascorbic acid binding"/>
    <property type="evidence" value="ECO:0007669"/>
    <property type="project" value="UniProtKB-KW"/>
</dbReference>
<keyword evidence="3" id="KW-0847">Vitamin C</keyword>
<dbReference type="Pfam" id="PF13640">
    <property type="entry name" value="2OG-FeII_Oxy_3"/>
    <property type="match status" value="1"/>
</dbReference>
<reference evidence="8 9" key="1">
    <citation type="submission" date="2024-04" db="EMBL/GenBank/DDBJ databases">
        <authorList>
            <consortium name="Genoscope - CEA"/>
            <person name="William W."/>
        </authorList>
    </citation>
    <scope>NUCLEOTIDE SEQUENCE [LARGE SCALE GENOMIC DNA]</scope>
</reference>
<dbReference type="SMART" id="SM00702">
    <property type="entry name" value="P4Hc"/>
    <property type="match status" value="1"/>
</dbReference>
<proteinExistence type="predicted"/>
<comment type="caution">
    <text evidence="8">The sequence shown here is derived from an EMBL/GenBank/DDBJ whole genome shotgun (WGS) entry which is preliminary data.</text>
</comment>
<keyword evidence="2" id="KW-0479">Metal-binding</keyword>
<dbReference type="GO" id="GO:0005506">
    <property type="term" value="F:iron ion binding"/>
    <property type="evidence" value="ECO:0007669"/>
    <property type="project" value="InterPro"/>
</dbReference>
<dbReference type="InterPro" id="IPR045054">
    <property type="entry name" value="P4HA-like"/>
</dbReference>
<organism evidence="8 9">
    <name type="scientific">Lymnaea stagnalis</name>
    <name type="common">Great pond snail</name>
    <name type="synonym">Helix stagnalis</name>
    <dbReference type="NCBI Taxonomy" id="6523"/>
    <lineage>
        <taxon>Eukaryota</taxon>
        <taxon>Metazoa</taxon>
        <taxon>Spiralia</taxon>
        <taxon>Lophotrochozoa</taxon>
        <taxon>Mollusca</taxon>
        <taxon>Gastropoda</taxon>
        <taxon>Heterobranchia</taxon>
        <taxon>Euthyneura</taxon>
        <taxon>Panpulmonata</taxon>
        <taxon>Hygrophila</taxon>
        <taxon>Lymnaeoidea</taxon>
        <taxon>Lymnaeidae</taxon>
        <taxon>Lymnaea</taxon>
    </lineage>
</organism>
<evidence type="ECO:0000256" key="5">
    <source>
        <dbReference type="ARBA" id="ARBA00023002"/>
    </source>
</evidence>
<keyword evidence="5" id="KW-0560">Oxidoreductase</keyword>
<keyword evidence="6" id="KW-0408">Iron</keyword>
<gene>
    <name evidence="8" type="ORF">GSLYS_00021119001</name>
</gene>
<dbReference type="GO" id="GO:0005783">
    <property type="term" value="C:endoplasmic reticulum"/>
    <property type="evidence" value="ECO:0007669"/>
    <property type="project" value="TreeGrafter"/>
</dbReference>
<evidence type="ECO:0000259" key="7">
    <source>
        <dbReference type="PROSITE" id="PS51471"/>
    </source>
</evidence>
<protein>
    <recommendedName>
        <fullName evidence="7">Fe2OG dioxygenase domain-containing protein</fullName>
    </recommendedName>
</protein>
<dbReference type="Gene3D" id="2.60.120.620">
    <property type="entry name" value="q2cbj1_9rhob like domain"/>
    <property type="match status" value="1"/>
</dbReference>